<comment type="caution">
    <text evidence="4">The sequence shown here is derived from an EMBL/GenBank/DDBJ whole genome shotgun (WGS) entry which is preliminary data.</text>
</comment>
<keyword evidence="2" id="KW-1133">Transmembrane helix</keyword>
<name>A0ABQ8XKU3_9EUKA</name>
<reference evidence="4" key="1">
    <citation type="submission" date="2022-08" db="EMBL/GenBank/DDBJ databases">
        <title>Novel sulfate-reducing endosymbionts in the free-living metamonad Anaeramoeba.</title>
        <authorList>
            <person name="Jerlstrom-Hultqvist J."/>
            <person name="Cepicka I."/>
            <person name="Gallot-Lavallee L."/>
            <person name="Salas-Leiva D."/>
            <person name="Curtis B.A."/>
            <person name="Zahonova K."/>
            <person name="Pipaliya S."/>
            <person name="Dacks J."/>
            <person name="Roger A.J."/>
        </authorList>
    </citation>
    <scope>NUCLEOTIDE SEQUENCE</scope>
    <source>
        <strain evidence="4">Schooner1</strain>
    </source>
</reference>
<keyword evidence="3" id="KW-0732">Signal</keyword>
<accession>A0ABQ8XKU3</accession>
<feature type="signal peptide" evidence="3">
    <location>
        <begin position="1"/>
        <end position="19"/>
    </location>
</feature>
<keyword evidence="5" id="KW-1185">Reference proteome</keyword>
<feature type="chain" id="PRO_5046615472" evidence="3">
    <location>
        <begin position="20"/>
        <end position="549"/>
    </location>
</feature>
<dbReference type="EMBL" id="JAOAOG010000281">
    <property type="protein sequence ID" value="KAJ6233247.1"/>
    <property type="molecule type" value="Genomic_DNA"/>
</dbReference>
<evidence type="ECO:0000313" key="4">
    <source>
        <dbReference type="EMBL" id="KAJ6233247.1"/>
    </source>
</evidence>
<dbReference type="Proteomes" id="UP001150062">
    <property type="component" value="Unassembled WGS sequence"/>
</dbReference>
<keyword evidence="2" id="KW-0472">Membrane</keyword>
<feature type="coiled-coil region" evidence="1">
    <location>
        <begin position="207"/>
        <end position="235"/>
    </location>
</feature>
<proteinExistence type="predicted"/>
<gene>
    <name evidence="4" type="ORF">M0813_30126</name>
</gene>
<keyword evidence="2" id="KW-0812">Transmembrane</keyword>
<keyword evidence="1" id="KW-0175">Coiled coil</keyword>
<evidence type="ECO:0000256" key="1">
    <source>
        <dbReference type="SAM" id="Coils"/>
    </source>
</evidence>
<evidence type="ECO:0000313" key="5">
    <source>
        <dbReference type="Proteomes" id="UP001150062"/>
    </source>
</evidence>
<evidence type="ECO:0000256" key="3">
    <source>
        <dbReference type="SAM" id="SignalP"/>
    </source>
</evidence>
<feature type="transmembrane region" description="Helical" evidence="2">
    <location>
        <begin position="507"/>
        <end position="527"/>
    </location>
</feature>
<organism evidence="4 5">
    <name type="scientific">Anaeramoeba flamelloides</name>
    <dbReference type="NCBI Taxonomy" id="1746091"/>
    <lineage>
        <taxon>Eukaryota</taxon>
        <taxon>Metamonada</taxon>
        <taxon>Anaeramoebidae</taxon>
        <taxon>Anaeramoeba</taxon>
    </lineage>
</organism>
<protein>
    <submittedName>
        <fullName evidence="4">Uncharacterized protein</fullName>
    </submittedName>
</protein>
<evidence type="ECO:0000256" key="2">
    <source>
        <dbReference type="SAM" id="Phobius"/>
    </source>
</evidence>
<sequence>MKLLPFYFFFIVFFNYIFCESGDLILESISDENLNECEAGFSVFLPGYKHSPKEIQAELLHSYLCELLSINCKQPKPEPKTKIKKSPIFDKQSFESIKYNILITLNGVGYSDFEFNSNLTTLTSLIKDKKLFNVQCKKDESALSRLVSLLTGSKESKHKINHRSNIPNSQDSKGLKFVSNIFLDTYPDSNIVSISSDPAIGHLLVGNKKEKRTIKMEKEEKEEKEEGKKEKKRRNIYLYEQETKEFTHSSMRNLTLESQIKLLATGAFGNVFERSSNAIKLAKNQEFVELRLKGLGFPLGFNLKDQGEKNFLLELVLLNSALSSTKETPLLPNSGKELWVLHFDSLSQLSRKSGSLQKALRVLNTIFPTLMNQMVQRTNGEVSFQFFLTGKEDFDQDKRVKIAQLCEQQIGKAIVTDLKTTQLLLPKIYLYQNMDYRLIWHVCKHSEAFLKKEGYQVICNGIKIDRRDVFLPPILRKWYLQELNDKKRHLNERISSSIKKDPDWKKYLFPLEIIFFIIVVILIRAICSLNLQNGNSSYNKIIENKKKND</sequence>